<protein>
    <submittedName>
        <fullName evidence="1">Uncharacterized protein</fullName>
    </submittedName>
</protein>
<reference evidence="1" key="2">
    <citation type="journal article" date="2015" name="Fish Shellfish Immunol.">
        <title>Early steps in the European eel (Anguilla anguilla)-Vibrio vulnificus interaction in the gills: Role of the RtxA13 toxin.</title>
        <authorList>
            <person name="Callol A."/>
            <person name="Pajuelo D."/>
            <person name="Ebbesson L."/>
            <person name="Teles M."/>
            <person name="MacKenzie S."/>
            <person name="Amaro C."/>
        </authorList>
    </citation>
    <scope>NUCLEOTIDE SEQUENCE</scope>
</reference>
<dbReference type="AlphaFoldDB" id="A0A0E9QTU4"/>
<organism evidence="1">
    <name type="scientific">Anguilla anguilla</name>
    <name type="common">European freshwater eel</name>
    <name type="synonym">Muraena anguilla</name>
    <dbReference type="NCBI Taxonomy" id="7936"/>
    <lineage>
        <taxon>Eukaryota</taxon>
        <taxon>Metazoa</taxon>
        <taxon>Chordata</taxon>
        <taxon>Craniata</taxon>
        <taxon>Vertebrata</taxon>
        <taxon>Euteleostomi</taxon>
        <taxon>Actinopterygii</taxon>
        <taxon>Neopterygii</taxon>
        <taxon>Teleostei</taxon>
        <taxon>Anguilliformes</taxon>
        <taxon>Anguillidae</taxon>
        <taxon>Anguilla</taxon>
    </lineage>
</organism>
<dbReference type="EMBL" id="GBXM01088872">
    <property type="protein sequence ID" value="JAH19705.1"/>
    <property type="molecule type" value="Transcribed_RNA"/>
</dbReference>
<accession>A0A0E9QTU4</accession>
<sequence>MVSAWLLTIFLKRSTSNSELLHTPYHFFCRDEMVFTGNISVFGWYGLCAHIGDPRALLFWY</sequence>
<evidence type="ECO:0000313" key="1">
    <source>
        <dbReference type="EMBL" id="JAH19705.1"/>
    </source>
</evidence>
<reference evidence="1" key="1">
    <citation type="submission" date="2014-11" db="EMBL/GenBank/DDBJ databases">
        <authorList>
            <person name="Amaro Gonzalez C."/>
        </authorList>
    </citation>
    <scope>NUCLEOTIDE SEQUENCE</scope>
</reference>
<proteinExistence type="predicted"/>
<name>A0A0E9QTU4_ANGAN</name>